<feature type="region of interest" description="Disordered" evidence="6">
    <location>
        <begin position="150"/>
        <end position="274"/>
    </location>
</feature>
<feature type="region of interest" description="Disordered" evidence="6">
    <location>
        <begin position="1"/>
        <end position="23"/>
    </location>
</feature>
<dbReference type="AlphaFoldDB" id="A0A2P2KAM0"/>
<organism evidence="9">
    <name type="scientific">Rhizophora mucronata</name>
    <name type="common">Asiatic mangrove</name>
    <dbReference type="NCBI Taxonomy" id="61149"/>
    <lineage>
        <taxon>Eukaryota</taxon>
        <taxon>Viridiplantae</taxon>
        <taxon>Streptophyta</taxon>
        <taxon>Embryophyta</taxon>
        <taxon>Tracheophyta</taxon>
        <taxon>Spermatophyta</taxon>
        <taxon>Magnoliopsida</taxon>
        <taxon>eudicotyledons</taxon>
        <taxon>Gunneridae</taxon>
        <taxon>Pentapetalae</taxon>
        <taxon>rosids</taxon>
        <taxon>fabids</taxon>
        <taxon>Malpighiales</taxon>
        <taxon>Rhizophoraceae</taxon>
        <taxon>Rhizophora</taxon>
    </lineage>
</organism>
<dbReference type="InterPro" id="IPR008978">
    <property type="entry name" value="HSP20-like_chaperone"/>
</dbReference>
<dbReference type="GO" id="GO:0003677">
    <property type="term" value="F:DNA binding"/>
    <property type="evidence" value="ECO:0007669"/>
    <property type="project" value="UniProtKB-KW"/>
</dbReference>
<keyword evidence="2" id="KW-0238">DNA-binding</keyword>
<dbReference type="CDD" id="cd16100">
    <property type="entry name" value="ARID"/>
    <property type="match status" value="1"/>
</dbReference>
<dbReference type="EMBL" id="GGEC01022305">
    <property type="protein sequence ID" value="MBX02789.1"/>
    <property type="molecule type" value="Transcribed_RNA"/>
</dbReference>
<dbReference type="InterPro" id="IPR036431">
    <property type="entry name" value="ARID_dom_sf"/>
</dbReference>
<name>A0A2P2KAM0_RHIMU</name>
<proteinExistence type="inferred from homology"/>
<dbReference type="SUPFAM" id="SSF46774">
    <property type="entry name" value="ARID-like"/>
    <property type="match status" value="1"/>
</dbReference>
<dbReference type="PANTHER" id="PTHR15348:SF19">
    <property type="entry name" value="ARID DOMAIN-CONTAINING PROTEIN"/>
    <property type="match status" value="1"/>
</dbReference>
<keyword evidence="3" id="KW-0804">Transcription</keyword>
<dbReference type="GO" id="GO:0006357">
    <property type="term" value="P:regulation of transcription by RNA polymerase II"/>
    <property type="evidence" value="ECO:0007669"/>
    <property type="project" value="InterPro"/>
</dbReference>
<feature type="compositionally biased region" description="Basic and acidic residues" evidence="6">
    <location>
        <begin position="168"/>
        <end position="188"/>
    </location>
</feature>
<evidence type="ECO:0000256" key="5">
    <source>
        <dbReference type="PROSITE-ProRule" id="PRU00285"/>
    </source>
</evidence>
<feature type="region of interest" description="Disordered" evidence="6">
    <location>
        <begin position="86"/>
        <end position="105"/>
    </location>
</feature>
<dbReference type="FunFam" id="1.10.150.60:FF:000009">
    <property type="entry name" value="AT-rich interactive domain-containing protein 3"/>
    <property type="match status" value="1"/>
</dbReference>
<accession>A0A2P2KAM0</accession>
<evidence type="ECO:0000256" key="3">
    <source>
        <dbReference type="ARBA" id="ARBA00023163"/>
    </source>
</evidence>
<dbReference type="CDD" id="cd00298">
    <property type="entry name" value="ACD_sHsps_p23-like"/>
    <property type="match status" value="1"/>
</dbReference>
<feature type="compositionally biased region" description="Basic and acidic residues" evidence="6">
    <location>
        <begin position="209"/>
        <end position="274"/>
    </location>
</feature>
<dbReference type="SMART" id="SM01014">
    <property type="entry name" value="ARID"/>
    <property type="match status" value="1"/>
</dbReference>
<evidence type="ECO:0000259" key="7">
    <source>
        <dbReference type="PROSITE" id="PS01031"/>
    </source>
</evidence>
<dbReference type="Gene3D" id="2.60.40.790">
    <property type="match status" value="1"/>
</dbReference>
<dbReference type="InterPro" id="IPR002068">
    <property type="entry name" value="A-crystallin/Hsp20_dom"/>
</dbReference>
<dbReference type="EMBL" id="GGEC01022301">
    <property type="protein sequence ID" value="MBX02785.1"/>
    <property type="molecule type" value="Transcribed_RNA"/>
</dbReference>
<dbReference type="SMART" id="SM00501">
    <property type="entry name" value="BRIGHT"/>
    <property type="match status" value="1"/>
</dbReference>
<feature type="compositionally biased region" description="Polar residues" evidence="6">
    <location>
        <begin position="155"/>
        <end position="167"/>
    </location>
</feature>
<evidence type="ECO:0000256" key="4">
    <source>
        <dbReference type="ARBA" id="ARBA00023242"/>
    </source>
</evidence>
<dbReference type="EMBL" id="GGEC01022299">
    <property type="protein sequence ID" value="MBX02783.1"/>
    <property type="molecule type" value="Transcribed_RNA"/>
</dbReference>
<feature type="compositionally biased region" description="Polar residues" evidence="6">
    <location>
        <begin position="96"/>
        <end position="105"/>
    </location>
</feature>
<keyword evidence="4" id="KW-0539">Nucleus</keyword>
<evidence type="ECO:0000256" key="2">
    <source>
        <dbReference type="ARBA" id="ARBA00023125"/>
    </source>
</evidence>
<sequence length="613" mass="68208">MTSNNSSGNNEMDDAKEAGKDAEETVVFTVEPAGNQSVKLSVQEVQKDAAMEDAEIANPHNDMDPTAAPLVPAFVAFKVEDPTPPNLDANAKSIGTLPNNQLSVEPTSDSKAFLRTDIQSSANGVLDGTISIGFKSEDNDHQVVDGNNVCLDAKQPSNTKSEQNENFSETKAEGHQSKDFSCKGKELKGVIPLNEKSSDTNAIDDEKGEELKDLRPLNDKSSETKAKDDEKDDKLKELHLSHNKSSETKAEDSTKREDVKDGVSEMDLSTHSEIKKEEPKHRLDVVNEVAVNTANKSFLFEHSSDEGYESGTEEEQAEFMKQVETFYRENNFEFKAPKFYKEELNLLKLWRAVIKLGGYEQVTSCKLWRQVGESFRPPKTCTTVSWTFRIFYEKALLEYEKHKIRSGKLSISDGLTESIVRAEDQVGGSQALGSGRRRRDAATRAMEGWHSQRLLGNGQVCHPIIKDKSLSSMPKSEKQLKTNGLLKRKKPSTTEHAMHVSHVKTMKQQGDTMVIDIGPAADWVKINVQRISDCFEIYALVPGLLREEVHVQSDPAGRLIISGQPEQLDNPWGVTPFKKVVSLPSRIDPHQTSAVVTLHGQLFVRVPFEQSDL</sequence>
<dbReference type="PROSITE" id="PS01031">
    <property type="entry name" value="SHSP"/>
    <property type="match status" value="1"/>
</dbReference>
<evidence type="ECO:0000256" key="6">
    <source>
        <dbReference type="SAM" id="MobiDB-lite"/>
    </source>
</evidence>
<dbReference type="Gene3D" id="1.10.150.60">
    <property type="entry name" value="ARID DNA-binding domain"/>
    <property type="match status" value="1"/>
</dbReference>
<dbReference type="InterPro" id="IPR001606">
    <property type="entry name" value="ARID_dom"/>
</dbReference>
<feature type="compositionally biased region" description="Basic and acidic residues" evidence="6">
    <location>
        <begin position="13"/>
        <end position="23"/>
    </location>
</feature>
<keyword evidence="1" id="KW-0805">Transcription regulation</keyword>
<evidence type="ECO:0000256" key="1">
    <source>
        <dbReference type="ARBA" id="ARBA00023015"/>
    </source>
</evidence>
<dbReference type="GO" id="GO:0005634">
    <property type="term" value="C:nucleus"/>
    <property type="evidence" value="ECO:0007669"/>
    <property type="project" value="TreeGrafter"/>
</dbReference>
<dbReference type="PANTHER" id="PTHR15348">
    <property type="entry name" value="AT-RICH INTERACTIVE DOMAIN-CONTAINING PROTEIN ARID DOMAIN- CONTAINING PROTEIN DEAD RINGER PROTEIN B-CELL REGULATOR OF IGH TRANSCRIPTION BRIGHT"/>
    <property type="match status" value="1"/>
</dbReference>
<comment type="similarity">
    <text evidence="5">Belongs to the small heat shock protein (HSP20) family.</text>
</comment>
<feature type="domain" description="ARID" evidence="8">
    <location>
        <begin position="313"/>
        <end position="404"/>
    </location>
</feature>
<dbReference type="Pfam" id="PF01388">
    <property type="entry name" value="ARID"/>
    <property type="match status" value="1"/>
</dbReference>
<evidence type="ECO:0000259" key="8">
    <source>
        <dbReference type="PROSITE" id="PS51011"/>
    </source>
</evidence>
<dbReference type="PROSITE" id="PS51011">
    <property type="entry name" value="ARID"/>
    <property type="match status" value="1"/>
</dbReference>
<feature type="domain" description="SHSP" evidence="7">
    <location>
        <begin position="517"/>
        <end position="613"/>
    </location>
</feature>
<reference evidence="9" key="1">
    <citation type="submission" date="2018-02" db="EMBL/GenBank/DDBJ databases">
        <title>Rhizophora mucronata_Transcriptome.</title>
        <authorList>
            <person name="Meera S.P."/>
            <person name="Sreeshan A."/>
            <person name="Augustine A."/>
        </authorList>
    </citation>
    <scope>NUCLEOTIDE SEQUENCE</scope>
    <source>
        <tissue evidence="9">Leaf</tissue>
    </source>
</reference>
<feature type="compositionally biased region" description="Polar residues" evidence="6">
    <location>
        <begin position="1"/>
        <end position="10"/>
    </location>
</feature>
<dbReference type="FunFam" id="2.60.40.790:FF:000014">
    <property type="entry name" value="AT-rich interactive domain-containing protein 3"/>
    <property type="match status" value="1"/>
</dbReference>
<protein>
    <submittedName>
        <fullName evidence="9">Uncharacterized protein MANES_03G096500</fullName>
    </submittedName>
</protein>
<dbReference type="InterPro" id="IPR045147">
    <property type="entry name" value="ARI3A/B/C"/>
</dbReference>
<dbReference type="SUPFAM" id="SSF49764">
    <property type="entry name" value="HSP20-like chaperones"/>
    <property type="match status" value="1"/>
</dbReference>
<evidence type="ECO:0000313" key="9">
    <source>
        <dbReference type="EMBL" id="MBX02785.1"/>
    </source>
</evidence>